<feature type="compositionally biased region" description="Acidic residues" evidence="1">
    <location>
        <begin position="1"/>
        <end position="16"/>
    </location>
</feature>
<protein>
    <recommendedName>
        <fullName evidence="2">DUF5709 domain-containing protein</fullName>
    </recommendedName>
</protein>
<reference evidence="3 4" key="1">
    <citation type="submission" date="2016-10" db="EMBL/GenBank/DDBJ databases">
        <authorList>
            <person name="de Groot N.N."/>
        </authorList>
    </citation>
    <scope>NUCLEOTIDE SEQUENCE [LARGE SCALE GENOMIC DNA]</scope>
    <source>
        <strain evidence="3 4">DSM 16859</strain>
    </source>
</reference>
<evidence type="ECO:0000259" key="2">
    <source>
        <dbReference type="Pfam" id="PF18970"/>
    </source>
</evidence>
<sequence length="162" mass="17422">MEEIDNEETPIQDQDNDQLAQLSPADSLIDRGVADPLDEGYIAPDHWSPAQGFGNTPAEMERGETIEQRLPQEEPEAASDAPERDWNPHRENREVGSRRAGRLVASGVGAGGEDHESQSLAHDVGISGGAASAEEAAMHIIEEDSDEDSEAATPMRKAAPED</sequence>
<feature type="region of interest" description="Disordered" evidence="1">
    <location>
        <begin position="125"/>
        <end position="162"/>
    </location>
</feature>
<keyword evidence="4" id="KW-1185">Reference proteome</keyword>
<feature type="compositionally biased region" description="Basic and acidic residues" evidence="1">
    <location>
        <begin position="59"/>
        <end position="72"/>
    </location>
</feature>
<dbReference type="EMBL" id="FOGZ01000002">
    <property type="protein sequence ID" value="SER56229.1"/>
    <property type="molecule type" value="Genomic_DNA"/>
</dbReference>
<dbReference type="STRING" id="64702.SAMN05443377_102167"/>
<organism evidence="3 4">
    <name type="scientific">Propionibacterium cyclohexanicum</name>
    <dbReference type="NCBI Taxonomy" id="64702"/>
    <lineage>
        <taxon>Bacteria</taxon>
        <taxon>Bacillati</taxon>
        <taxon>Actinomycetota</taxon>
        <taxon>Actinomycetes</taxon>
        <taxon>Propionibacteriales</taxon>
        <taxon>Propionibacteriaceae</taxon>
        <taxon>Propionibacterium</taxon>
    </lineage>
</organism>
<evidence type="ECO:0000313" key="3">
    <source>
        <dbReference type="EMBL" id="SER56229.1"/>
    </source>
</evidence>
<evidence type="ECO:0000313" key="4">
    <source>
        <dbReference type="Proteomes" id="UP000198815"/>
    </source>
</evidence>
<evidence type="ECO:0000256" key="1">
    <source>
        <dbReference type="SAM" id="MobiDB-lite"/>
    </source>
</evidence>
<feature type="compositionally biased region" description="Basic and acidic residues" evidence="1">
    <location>
        <begin position="81"/>
        <end position="97"/>
    </location>
</feature>
<dbReference type="AlphaFoldDB" id="A0A1H9Q8K6"/>
<dbReference type="Proteomes" id="UP000198815">
    <property type="component" value="Unassembled WGS sequence"/>
</dbReference>
<gene>
    <name evidence="3" type="ORF">SAMN05443377_102167</name>
</gene>
<proteinExistence type="predicted"/>
<accession>A0A1H9Q8K6</accession>
<dbReference type="OrthoDB" id="3212066at2"/>
<dbReference type="InterPro" id="IPR043763">
    <property type="entry name" value="DUF5709"/>
</dbReference>
<name>A0A1H9Q8K6_9ACTN</name>
<feature type="domain" description="DUF5709" evidence="2">
    <location>
        <begin position="94"/>
        <end position="143"/>
    </location>
</feature>
<feature type="region of interest" description="Disordered" evidence="1">
    <location>
        <begin position="1"/>
        <end position="101"/>
    </location>
</feature>
<dbReference type="RefSeq" id="WP_091967162.1">
    <property type="nucleotide sequence ID" value="NZ_FOGZ01000002.1"/>
</dbReference>
<dbReference type="Pfam" id="PF18970">
    <property type="entry name" value="DUF5709"/>
    <property type="match status" value="1"/>
</dbReference>